<protein>
    <recommendedName>
        <fullName evidence="4">High light inducible protein</fullName>
    </recommendedName>
</protein>
<dbReference type="SUPFAM" id="SSF103511">
    <property type="entry name" value="Chlorophyll a-b binding protein"/>
    <property type="match status" value="1"/>
</dbReference>
<keyword evidence="1" id="KW-0812">Transmembrane</keyword>
<organism evidence="2 3">
    <name type="scientific">Galdieria yellowstonensis</name>
    <dbReference type="NCBI Taxonomy" id="3028027"/>
    <lineage>
        <taxon>Eukaryota</taxon>
        <taxon>Rhodophyta</taxon>
        <taxon>Bangiophyceae</taxon>
        <taxon>Galdieriales</taxon>
        <taxon>Galdieriaceae</taxon>
        <taxon>Galdieria</taxon>
    </lineage>
</organism>
<keyword evidence="1" id="KW-0472">Membrane</keyword>
<keyword evidence="3" id="KW-1185">Reference proteome</keyword>
<comment type="caution">
    <text evidence="2">The sequence shown here is derived from an EMBL/GenBank/DDBJ whole genome shotgun (WGS) entry which is preliminary data.</text>
</comment>
<dbReference type="EMBL" id="JANCYU010000032">
    <property type="protein sequence ID" value="KAK4525672.1"/>
    <property type="molecule type" value="Genomic_DNA"/>
</dbReference>
<dbReference type="AlphaFoldDB" id="A0AAV9IE07"/>
<gene>
    <name evidence="2" type="ORF">GAYE_SCF15G3581</name>
</gene>
<keyword evidence="1" id="KW-1133">Transmembrane helix</keyword>
<proteinExistence type="predicted"/>
<evidence type="ECO:0008006" key="4">
    <source>
        <dbReference type="Google" id="ProtNLM"/>
    </source>
</evidence>
<evidence type="ECO:0000256" key="1">
    <source>
        <dbReference type="SAM" id="Phobius"/>
    </source>
</evidence>
<accession>A0AAV9IE07</accession>
<name>A0AAV9IE07_9RHOD</name>
<sequence>MIGLKRCRCRNSCVSCHMKKSSNFFQQVFGFTDFAETCNGRLAMFGMFIAGIREKATDKGIFEQLGVVDKQEQCRIFVYLLSVFLILVTIHYLGKQKNEQL</sequence>
<feature type="transmembrane region" description="Helical" evidence="1">
    <location>
        <begin position="76"/>
        <end position="94"/>
    </location>
</feature>
<dbReference type="Proteomes" id="UP001300502">
    <property type="component" value="Unassembled WGS sequence"/>
</dbReference>
<evidence type="ECO:0000313" key="3">
    <source>
        <dbReference type="Proteomes" id="UP001300502"/>
    </source>
</evidence>
<reference evidence="2 3" key="1">
    <citation type="submission" date="2022-07" db="EMBL/GenBank/DDBJ databases">
        <title>Genome-wide signatures of adaptation to extreme environments.</title>
        <authorList>
            <person name="Cho C.H."/>
            <person name="Yoon H.S."/>
        </authorList>
    </citation>
    <scope>NUCLEOTIDE SEQUENCE [LARGE SCALE GENOMIC DNA]</scope>
    <source>
        <strain evidence="2 3">108.79 E11</strain>
    </source>
</reference>
<evidence type="ECO:0000313" key="2">
    <source>
        <dbReference type="EMBL" id="KAK4525672.1"/>
    </source>
</evidence>